<dbReference type="Gene3D" id="3.40.50.720">
    <property type="entry name" value="NAD(P)-binding Rossmann-like Domain"/>
    <property type="match status" value="2"/>
</dbReference>
<evidence type="ECO:0000313" key="7">
    <source>
        <dbReference type="Proteomes" id="UP000799770"/>
    </source>
</evidence>
<evidence type="ECO:0000313" key="6">
    <source>
        <dbReference type="EMBL" id="KAF2105642.1"/>
    </source>
</evidence>
<proteinExistence type="predicted"/>
<dbReference type="SUPFAM" id="SSF47336">
    <property type="entry name" value="ACP-like"/>
    <property type="match status" value="1"/>
</dbReference>
<evidence type="ECO:0000256" key="1">
    <source>
        <dbReference type="ARBA" id="ARBA00022450"/>
    </source>
</evidence>
<dbReference type="Proteomes" id="UP000799770">
    <property type="component" value="Unassembled WGS sequence"/>
</dbReference>
<dbReference type="InterPro" id="IPR013968">
    <property type="entry name" value="PKS_KR"/>
</dbReference>
<dbReference type="GO" id="GO:0031177">
    <property type="term" value="F:phosphopantetheine binding"/>
    <property type="evidence" value="ECO:0007669"/>
    <property type="project" value="InterPro"/>
</dbReference>
<keyword evidence="3" id="KW-0511">Multifunctional enzyme</keyword>
<keyword evidence="2" id="KW-0597">Phosphoprotein</keyword>
<dbReference type="InterPro" id="IPR006162">
    <property type="entry name" value="Ppantetheine_attach_site"/>
</dbReference>
<evidence type="ECO:0000259" key="5">
    <source>
        <dbReference type="PROSITE" id="PS50075"/>
    </source>
</evidence>
<dbReference type="OrthoDB" id="5334845at2759"/>
<keyword evidence="1" id="KW-0596">Phosphopantetheine</keyword>
<evidence type="ECO:0000256" key="2">
    <source>
        <dbReference type="ARBA" id="ARBA00022553"/>
    </source>
</evidence>
<keyword evidence="7" id="KW-1185">Reference proteome</keyword>
<dbReference type="SUPFAM" id="SSF51735">
    <property type="entry name" value="NAD(P)-binding Rossmann-fold domains"/>
    <property type="match status" value="2"/>
</dbReference>
<feature type="region of interest" description="Disordered" evidence="4">
    <location>
        <begin position="468"/>
        <end position="498"/>
    </location>
</feature>
<dbReference type="SMART" id="SM00823">
    <property type="entry name" value="PKS_PP"/>
    <property type="match status" value="1"/>
</dbReference>
<sequence>MAYIHVKDATQGNIGPASDVIVSDANGVVLARFTSMRFSEFEATRNTKDDVDSLVHSIAWPPARLSETPYTFEHVVLFDHEEAIERYGLELEGRGISTSILTSPSGLAPVQTSTSLANAEQDCEMLFDIVKAVASQGLDARIFVLTHGALSGSSASGLANGALVGLSRIIAAEQPNIWGALIDNEADAFPFQAVKYVQNADIVKVEDSVARAARLRSMPATRIVSRPQFDVRSESTYLITGGLGALGLEVADFLLEKGARRLVLVSRRKLPPRRQWSAADELSYKLDAFDLPSAEGVVHAAGVIEDQLVLSTTPSTFNRVLAPKIRGALALHSLFPPASLSFFVLFSSCGQLFGFPGQASYAAGNAFLDTLAEHRRAQGDNALALQYTSWRGMGLAASSEASADFIEADLESKGITSVSKEEALKAWEHAAKFDLAHGVVLRCRELEHDEQLAMDIIEDVAVRKAAPSLSCSPNGSSNTSPAATTQPANSVPPPGPERSKYLLDSITDCVALVLQLDASDVDSKPALPDLGMDSVMTVASRKELQKTLGVKVPPTLV</sequence>
<protein>
    <submittedName>
        <fullName evidence="6">KR domain-containing protein</fullName>
    </submittedName>
</protein>
<feature type="compositionally biased region" description="Polar residues" evidence="4">
    <location>
        <begin position="469"/>
        <end position="489"/>
    </location>
</feature>
<evidence type="ECO:0000256" key="3">
    <source>
        <dbReference type="ARBA" id="ARBA00023268"/>
    </source>
</evidence>
<dbReference type="SMART" id="SM00822">
    <property type="entry name" value="PKS_KR"/>
    <property type="match status" value="1"/>
</dbReference>
<organism evidence="6 7">
    <name type="scientific">Lophiotrema nucula</name>
    <dbReference type="NCBI Taxonomy" id="690887"/>
    <lineage>
        <taxon>Eukaryota</taxon>
        <taxon>Fungi</taxon>
        <taxon>Dikarya</taxon>
        <taxon>Ascomycota</taxon>
        <taxon>Pezizomycotina</taxon>
        <taxon>Dothideomycetes</taxon>
        <taxon>Pleosporomycetidae</taxon>
        <taxon>Pleosporales</taxon>
        <taxon>Lophiotremataceae</taxon>
        <taxon>Lophiotrema</taxon>
    </lineage>
</organism>
<dbReference type="GO" id="GO:0044550">
    <property type="term" value="P:secondary metabolite biosynthetic process"/>
    <property type="evidence" value="ECO:0007669"/>
    <property type="project" value="TreeGrafter"/>
</dbReference>
<dbReference type="InterPro" id="IPR036291">
    <property type="entry name" value="NAD(P)-bd_dom_sf"/>
</dbReference>
<dbReference type="InterPro" id="IPR050091">
    <property type="entry name" value="PKS_NRPS_Biosynth_Enz"/>
</dbReference>
<dbReference type="EMBL" id="ML977375">
    <property type="protein sequence ID" value="KAF2105642.1"/>
    <property type="molecule type" value="Genomic_DNA"/>
</dbReference>
<dbReference type="Pfam" id="PF00550">
    <property type="entry name" value="PP-binding"/>
    <property type="match status" value="1"/>
</dbReference>
<dbReference type="PANTHER" id="PTHR43775">
    <property type="entry name" value="FATTY ACID SYNTHASE"/>
    <property type="match status" value="1"/>
</dbReference>
<dbReference type="InterPro" id="IPR009081">
    <property type="entry name" value="PP-bd_ACP"/>
</dbReference>
<dbReference type="AlphaFoldDB" id="A0A6A5YED1"/>
<dbReference type="Gene3D" id="1.10.1200.10">
    <property type="entry name" value="ACP-like"/>
    <property type="match status" value="1"/>
</dbReference>
<dbReference type="GO" id="GO:0004312">
    <property type="term" value="F:fatty acid synthase activity"/>
    <property type="evidence" value="ECO:0007669"/>
    <property type="project" value="TreeGrafter"/>
</dbReference>
<reference evidence="6" key="1">
    <citation type="journal article" date="2020" name="Stud. Mycol.">
        <title>101 Dothideomycetes genomes: a test case for predicting lifestyles and emergence of pathogens.</title>
        <authorList>
            <person name="Haridas S."/>
            <person name="Albert R."/>
            <person name="Binder M."/>
            <person name="Bloem J."/>
            <person name="Labutti K."/>
            <person name="Salamov A."/>
            <person name="Andreopoulos B."/>
            <person name="Baker S."/>
            <person name="Barry K."/>
            <person name="Bills G."/>
            <person name="Bluhm B."/>
            <person name="Cannon C."/>
            <person name="Castanera R."/>
            <person name="Culley D."/>
            <person name="Daum C."/>
            <person name="Ezra D."/>
            <person name="Gonzalez J."/>
            <person name="Henrissat B."/>
            <person name="Kuo A."/>
            <person name="Liang C."/>
            <person name="Lipzen A."/>
            <person name="Lutzoni F."/>
            <person name="Magnuson J."/>
            <person name="Mondo S."/>
            <person name="Nolan M."/>
            <person name="Ohm R."/>
            <person name="Pangilinan J."/>
            <person name="Park H.-J."/>
            <person name="Ramirez L."/>
            <person name="Alfaro M."/>
            <person name="Sun H."/>
            <person name="Tritt A."/>
            <person name="Yoshinaga Y."/>
            <person name="Zwiers L.-H."/>
            <person name="Turgeon B."/>
            <person name="Goodwin S."/>
            <person name="Spatafora J."/>
            <person name="Crous P."/>
            <person name="Grigoriev I."/>
        </authorList>
    </citation>
    <scope>NUCLEOTIDE SEQUENCE</scope>
    <source>
        <strain evidence="6">CBS 627.86</strain>
    </source>
</reference>
<dbReference type="PROSITE" id="PS00012">
    <property type="entry name" value="PHOSPHOPANTETHEINE"/>
    <property type="match status" value="1"/>
</dbReference>
<dbReference type="InterPro" id="IPR020806">
    <property type="entry name" value="PKS_PP-bd"/>
</dbReference>
<evidence type="ECO:0000256" key="4">
    <source>
        <dbReference type="SAM" id="MobiDB-lite"/>
    </source>
</evidence>
<accession>A0A6A5YED1</accession>
<dbReference type="PROSITE" id="PS50075">
    <property type="entry name" value="CARRIER"/>
    <property type="match status" value="1"/>
</dbReference>
<dbReference type="InterPro" id="IPR036736">
    <property type="entry name" value="ACP-like_sf"/>
</dbReference>
<dbReference type="GO" id="GO:0006633">
    <property type="term" value="P:fatty acid biosynthetic process"/>
    <property type="evidence" value="ECO:0007669"/>
    <property type="project" value="TreeGrafter"/>
</dbReference>
<feature type="domain" description="Carrier" evidence="5">
    <location>
        <begin position="500"/>
        <end position="557"/>
    </location>
</feature>
<dbReference type="InterPro" id="IPR057326">
    <property type="entry name" value="KR_dom"/>
</dbReference>
<dbReference type="Pfam" id="PF08659">
    <property type="entry name" value="KR"/>
    <property type="match status" value="2"/>
</dbReference>
<gene>
    <name evidence="6" type="ORF">BDV96DRAFT_608049</name>
</gene>
<name>A0A6A5YED1_9PLEO</name>
<dbReference type="CDD" id="cd05274">
    <property type="entry name" value="KR_FAS_SDR_x"/>
    <property type="match status" value="1"/>
</dbReference>
<dbReference type="PANTHER" id="PTHR43775:SF22">
    <property type="entry name" value="SYNTHASE, PUTATIVE (JCVI)-RELATED"/>
    <property type="match status" value="1"/>
</dbReference>